<dbReference type="EMBL" id="CM023481">
    <property type="protein sequence ID" value="KAH6947014.1"/>
    <property type="molecule type" value="Genomic_DNA"/>
</dbReference>
<accession>A0ACB7TLX5</accession>
<evidence type="ECO:0000313" key="1">
    <source>
        <dbReference type="EMBL" id="KAH6947014.1"/>
    </source>
</evidence>
<name>A0ACB7TLX5_HYAAI</name>
<proteinExistence type="predicted"/>
<organism evidence="1 2">
    <name type="scientific">Hyalomma asiaticum</name>
    <name type="common">Tick</name>
    <dbReference type="NCBI Taxonomy" id="266040"/>
    <lineage>
        <taxon>Eukaryota</taxon>
        <taxon>Metazoa</taxon>
        <taxon>Ecdysozoa</taxon>
        <taxon>Arthropoda</taxon>
        <taxon>Chelicerata</taxon>
        <taxon>Arachnida</taxon>
        <taxon>Acari</taxon>
        <taxon>Parasitiformes</taxon>
        <taxon>Ixodida</taxon>
        <taxon>Ixodoidea</taxon>
        <taxon>Ixodidae</taxon>
        <taxon>Hyalomminae</taxon>
        <taxon>Hyalomma</taxon>
    </lineage>
</organism>
<gene>
    <name evidence="1" type="ORF">HPB50_016660</name>
</gene>
<comment type="caution">
    <text evidence="1">The sequence shown here is derived from an EMBL/GenBank/DDBJ whole genome shotgun (WGS) entry which is preliminary data.</text>
</comment>
<reference evidence="1" key="1">
    <citation type="submission" date="2020-05" db="EMBL/GenBank/DDBJ databases">
        <title>Large-scale comparative analyses of tick genomes elucidate their genetic diversity and vector capacities.</title>
        <authorList>
            <person name="Jia N."/>
            <person name="Wang J."/>
            <person name="Shi W."/>
            <person name="Du L."/>
            <person name="Sun Y."/>
            <person name="Zhan W."/>
            <person name="Jiang J."/>
            <person name="Wang Q."/>
            <person name="Zhang B."/>
            <person name="Ji P."/>
            <person name="Sakyi L.B."/>
            <person name="Cui X."/>
            <person name="Yuan T."/>
            <person name="Jiang B."/>
            <person name="Yang W."/>
            <person name="Lam T.T.-Y."/>
            <person name="Chang Q."/>
            <person name="Ding S."/>
            <person name="Wang X."/>
            <person name="Zhu J."/>
            <person name="Ruan X."/>
            <person name="Zhao L."/>
            <person name="Wei J."/>
            <person name="Que T."/>
            <person name="Du C."/>
            <person name="Cheng J."/>
            <person name="Dai P."/>
            <person name="Han X."/>
            <person name="Huang E."/>
            <person name="Gao Y."/>
            <person name="Liu J."/>
            <person name="Shao H."/>
            <person name="Ye R."/>
            <person name="Li L."/>
            <person name="Wei W."/>
            <person name="Wang X."/>
            <person name="Wang C."/>
            <person name="Yang T."/>
            <person name="Huo Q."/>
            <person name="Li W."/>
            <person name="Guo W."/>
            <person name="Chen H."/>
            <person name="Zhou L."/>
            <person name="Ni X."/>
            <person name="Tian J."/>
            <person name="Zhou Y."/>
            <person name="Sheng Y."/>
            <person name="Liu T."/>
            <person name="Pan Y."/>
            <person name="Xia L."/>
            <person name="Li J."/>
            <person name="Zhao F."/>
            <person name="Cao W."/>
        </authorList>
    </citation>
    <scope>NUCLEOTIDE SEQUENCE</scope>
    <source>
        <strain evidence="1">Hyas-2018</strain>
    </source>
</reference>
<sequence length="167" mass="18687">MMMIIVPQDFGGFCVFCVRSTPPVAFLCRWSYQTNARLNSIEAYVFCGFKEDKEADRPDPASPYRAPGYFEVKLKSNPRHNCAIKTPSGSSFADDFYFPPVVWPESPFLYDQDLPNPSSLVSAFALGVYIVARQRLNVGTARARANSSRTDDDVEELRPGWVVEATG</sequence>
<keyword evidence="2" id="KW-1185">Reference proteome</keyword>
<dbReference type="Proteomes" id="UP000821845">
    <property type="component" value="Chromosome 1"/>
</dbReference>
<evidence type="ECO:0000313" key="2">
    <source>
        <dbReference type="Proteomes" id="UP000821845"/>
    </source>
</evidence>
<protein>
    <submittedName>
        <fullName evidence="1">Uncharacterized protein</fullName>
    </submittedName>
</protein>